<evidence type="ECO:0000256" key="2">
    <source>
        <dbReference type="ARBA" id="ARBA00022649"/>
    </source>
</evidence>
<dbReference type="AlphaFoldDB" id="A0A4P5ZUT6"/>
<dbReference type="EMBL" id="BJCD01000037">
    <property type="protein sequence ID" value="GDZ93775.1"/>
    <property type="molecule type" value="Genomic_DNA"/>
</dbReference>
<dbReference type="Proteomes" id="UP000299794">
    <property type="component" value="Unassembled WGS sequence"/>
</dbReference>
<dbReference type="InterPro" id="IPR007712">
    <property type="entry name" value="RelE/ParE_toxin"/>
</dbReference>
<dbReference type="Gene3D" id="3.30.2310.20">
    <property type="entry name" value="RelE-like"/>
    <property type="match status" value="1"/>
</dbReference>
<name>A0A4P5ZUT6_PLAAG</name>
<reference evidence="4" key="1">
    <citation type="submission" date="2019-02" db="EMBL/GenBank/DDBJ databases">
        <title>Draft genome sequence of Planktothrix agardhii NIES-905.</title>
        <authorList>
            <person name="Yamaguchi H."/>
            <person name="Suzuki S."/>
            <person name="Kawachi M."/>
        </authorList>
    </citation>
    <scope>NUCLEOTIDE SEQUENCE [LARGE SCALE GENOMIC DNA]</scope>
    <source>
        <strain evidence="4">CCAP 1459/11A</strain>
    </source>
</reference>
<sequence>MKYVFHPAALAEYSEAVEYYANIRVELAQAFINIVEQAVFKIIESPTRYPIVDEDIRRCLTRQFPYGILYTIEPDYILILAVMHSSRKPGYWKDRIKNKP</sequence>
<proteinExistence type="inferred from homology"/>
<evidence type="ECO:0000313" key="3">
    <source>
        <dbReference type="EMBL" id="GDZ93775.1"/>
    </source>
</evidence>
<accession>A0A4P5ZUT6</accession>
<organism evidence="3 4">
    <name type="scientific">Planktothrix agardhii CCAP 1459/11A</name>
    <dbReference type="NCBI Taxonomy" id="282420"/>
    <lineage>
        <taxon>Bacteria</taxon>
        <taxon>Bacillati</taxon>
        <taxon>Cyanobacteriota</taxon>
        <taxon>Cyanophyceae</taxon>
        <taxon>Oscillatoriophycideae</taxon>
        <taxon>Oscillatoriales</taxon>
        <taxon>Microcoleaceae</taxon>
        <taxon>Planktothrix</taxon>
    </lineage>
</organism>
<protein>
    <submittedName>
        <fullName evidence="3">Plasmid stabilization system</fullName>
    </submittedName>
</protein>
<comment type="caution">
    <text evidence="3">The sequence shown here is derived from an EMBL/GenBank/DDBJ whole genome shotgun (WGS) entry which is preliminary data.</text>
</comment>
<keyword evidence="2" id="KW-1277">Toxin-antitoxin system</keyword>
<dbReference type="Pfam" id="PF05016">
    <property type="entry name" value="ParE_toxin"/>
    <property type="match status" value="1"/>
</dbReference>
<gene>
    <name evidence="3" type="ORF">PA905_16150</name>
</gene>
<evidence type="ECO:0000313" key="4">
    <source>
        <dbReference type="Proteomes" id="UP000299794"/>
    </source>
</evidence>
<dbReference type="RefSeq" id="WP_026787494.1">
    <property type="nucleotide sequence ID" value="NZ_BJCD01000037.1"/>
</dbReference>
<dbReference type="PANTHER" id="PTHR33755">
    <property type="entry name" value="TOXIN PARE1-RELATED"/>
    <property type="match status" value="1"/>
</dbReference>
<evidence type="ECO:0000256" key="1">
    <source>
        <dbReference type="ARBA" id="ARBA00006226"/>
    </source>
</evidence>
<dbReference type="InterPro" id="IPR051803">
    <property type="entry name" value="TA_system_RelE-like_toxin"/>
</dbReference>
<dbReference type="PANTHER" id="PTHR33755:SF8">
    <property type="entry name" value="TOXIN PARE2"/>
    <property type="match status" value="1"/>
</dbReference>
<comment type="similarity">
    <text evidence="1">Belongs to the RelE toxin family.</text>
</comment>
<dbReference type="InterPro" id="IPR035093">
    <property type="entry name" value="RelE/ParE_toxin_dom_sf"/>
</dbReference>